<feature type="compositionally biased region" description="Gly residues" evidence="1">
    <location>
        <begin position="763"/>
        <end position="777"/>
    </location>
</feature>
<feature type="compositionally biased region" description="Basic and acidic residues" evidence="1">
    <location>
        <begin position="1044"/>
        <end position="1055"/>
    </location>
</feature>
<feature type="compositionally biased region" description="Basic and acidic residues" evidence="1">
    <location>
        <begin position="1125"/>
        <end position="1143"/>
    </location>
</feature>
<evidence type="ECO:0000313" key="4">
    <source>
        <dbReference type="Proteomes" id="UP000636579"/>
    </source>
</evidence>
<protein>
    <recommendedName>
        <fullName evidence="5">MFS transporter</fullName>
    </recommendedName>
</protein>
<keyword evidence="2" id="KW-0812">Transmembrane</keyword>
<keyword evidence="2" id="KW-0472">Membrane</keyword>
<name>A0ABR9J5N6_9MICC</name>
<feature type="compositionally biased region" description="Polar residues" evidence="1">
    <location>
        <begin position="1228"/>
        <end position="1257"/>
    </location>
</feature>
<dbReference type="RefSeq" id="WP_192591071.1">
    <property type="nucleotide sequence ID" value="NZ_JADBEE010000001.1"/>
</dbReference>
<feature type="transmembrane region" description="Helical" evidence="2">
    <location>
        <begin position="279"/>
        <end position="299"/>
    </location>
</feature>
<comment type="caution">
    <text evidence="3">The sequence shown here is derived from an EMBL/GenBank/DDBJ whole genome shotgun (WGS) entry which is preliminary data.</text>
</comment>
<proteinExistence type="predicted"/>
<accession>A0ABR9J5N6</accession>
<feature type="compositionally biased region" description="Polar residues" evidence="1">
    <location>
        <begin position="1144"/>
        <end position="1153"/>
    </location>
</feature>
<feature type="transmembrane region" description="Helical" evidence="2">
    <location>
        <begin position="625"/>
        <end position="643"/>
    </location>
</feature>
<dbReference type="EMBL" id="JADBEE010000001">
    <property type="protein sequence ID" value="MBE1514305.1"/>
    <property type="molecule type" value="Genomic_DNA"/>
</dbReference>
<feature type="compositionally biased region" description="Polar residues" evidence="1">
    <location>
        <begin position="924"/>
        <end position="959"/>
    </location>
</feature>
<feature type="compositionally biased region" description="Basic and acidic residues" evidence="1">
    <location>
        <begin position="965"/>
        <end position="984"/>
    </location>
</feature>
<feature type="compositionally biased region" description="Polar residues" evidence="1">
    <location>
        <begin position="1290"/>
        <end position="1305"/>
    </location>
</feature>
<feature type="transmembrane region" description="Helical" evidence="2">
    <location>
        <begin position="171"/>
        <end position="195"/>
    </location>
</feature>
<feature type="transmembrane region" description="Helical" evidence="2">
    <location>
        <begin position="592"/>
        <end position="618"/>
    </location>
</feature>
<feature type="region of interest" description="Disordered" evidence="1">
    <location>
        <begin position="758"/>
        <end position="777"/>
    </location>
</feature>
<reference evidence="3 4" key="1">
    <citation type="submission" date="2020-10" db="EMBL/GenBank/DDBJ databases">
        <title>Sequencing the genomes of 1000 actinobacteria strains.</title>
        <authorList>
            <person name="Klenk H.-P."/>
        </authorList>
    </citation>
    <scope>NUCLEOTIDE SEQUENCE [LARGE SCALE GENOMIC DNA]</scope>
    <source>
        <strain evidence="3 4">DSM 15474</strain>
    </source>
</reference>
<evidence type="ECO:0000256" key="1">
    <source>
        <dbReference type="SAM" id="MobiDB-lite"/>
    </source>
</evidence>
<feature type="compositionally biased region" description="Low complexity" evidence="1">
    <location>
        <begin position="1369"/>
        <end position="1380"/>
    </location>
</feature>
<feature type="region of interest" description="Disordered" evidence="1">
    <location>
        <begin position="888"/>
        <end position="1410"/>
    </location>
</feature>
<organism evidence="3 4">
    <name type="scientific">Nesterenkonia halotolerans</name>
    <dbReference type="NCBI Taxonomy" id="225325"/>
    <lineage>
        <taxon>Bacteria</taxon>
        <taxon>Bacillati</taxon>
        <taxon>Actinomycetota</taxon>
        <taxon>Actinomycetes</taxon>
        <taxon>Micrococcales</taxon>
        <taxon>Micrococcaceae</taxon>
        <taxon>Nesterenkonia</taxon>
    </lineage>
</organism>
<feature type="compositionally biased region" description="Basic and acidic residues" evidence="1">
    <location>
        <begin position="1396"/>
        <end position="1410"/>
    </location>
</feature>
<keyword evidence="2" id="KW-1133">Transmembrane helix</keyword>
<gene>
    <name evidence="3" type="ORF">H4W26_001060</name>
</gene>
<feature type="compositionally biased region" description="Polar residues" evidence="1">
    <location>
        <begin position="793"/>
        <end position="807"/>
    </location>
</feature>
<feature type="compositionally biased region" description="Polar residues" evidence="1">
    <location>
        <begin position="1056"/>
        <end position="1074"/>
    </location>
</feature>
<feature type="compositionally biased region" description="Gly residues" evidence="1">
    <location>
        <begin position="845"/>
        <end position="861"/>
    </location>
</feature>
<evidence type="ECO:0008006" key="5">
    <source>
        <dbReference type="Google" id="ProtNLM"/>
    </source>
</evidence>
<evidence type="ECO:0000256" key="2">
    <source>
        <dbReference type="SAM" id="Phobius"/>
    </source>
</evidence>
<dbReference type="Proteomes" id="UP000636579">
    <property type="component" value="Unassembled WGS sequence"/>
</dbReference>
<feature type="compositionally biased region" description="Polar residues" evidence="1">
    <location>
        <begin position="1171"/>
        <end position="1189"/>
    </location>
</feature>
<feature type="transmembrane region" description="Helical" evidence="2">
    <location>
        <begin position="249"/>
        <end position="267"/>
    </location>
</feature>
<feature type="compositionally biased region" description="Basic and acidic residues" evidence="1">
    <location>
        <begin position="1075"/>
        <end position="1088"/>
    </location>
</feature>
<feature type="compositionally biased region" description="Basic and acidic residues" evidence="1">
    <location>
        <begin position="1157"/>
        <end position="1170"/>
    </location>
</feature>
<feature type="compositionally biased region" description="Gly residues" evidence="1">
    <location>
        <begin position="823"/>
        <end position="833"/>
    </location>
</feature>
<feature type="transmembrane region" description="Helical" evidence="2">
    <location>
        <begin position="692"/>
        <end position="725"/>
    </location>
</feature>
<feature type="compositionally biased region" description="Low complexity" evidence="1">
    <location>
        <begin position="1343"/>
        <end position="1357"/>
    </location>
</feature>
<keyword evidence="4" id="KW-1185">Reference proteome</keyword>
<feature type="region of interest" description="Disordered" evidence="1">
    <location>
        <begin position="786"/>
        <end position="870"/>
    </location>
</feature>
<evidence type="ECO:0000313" key="3">
    <source>
        <dbReference type="EMBL" id="MBE1514305.1"/>
    </source>
</evidence>
<feature type="transmembrane region" description="Helical" evidence="2">
    <location>
        <begin position="649"/>
        <end position="671"/>
    </location>
</feature>
<sequence>MSPHTAKRALFSPTTLRRSVVSVLIMLLLGLTTVFGLSGAAHAEETDEVEGLSFYSVSASLMDLFSTAQQPDDDSVEWSDAGWDTILQNPGSAGSFLGYSDSDKSWITSQLSASSNTMDYGALNIRLTDENGNSSEPASQGFQEFALFGATLNGMGLDGTSTGLSSNITSWIGGGIMLLLFLLTYAVDFLFRAVLSTLSFLNPFRFFDEAIRETVGGQYTTGADELPGFLSGLSSWIADWYGFLDAMAWQTMVPMFIALFLVGIVFFKKLDKGSALKKLLIRLLFMGLGLPLLGSMFTATLDTMNEGFSAGRTGGTQVIASTYVDFEGWAKNGRLAVPAQGAIVEWDVSEGRPSGDSLRNARDTALAINNQTHNFDLERVVGSDDPAAWSQAAIDSNDANVDEAGFGTITDMLQRHMSGAQITASAYETGTKSWWSDRMDSPETVVEWFRNITAGSYTTSPIDGLFQNMAQRAQFWSESGGTFNAEVLAGNPVVSVGEKATGLQTSEDGDGVLAFRTDQGNIASITNCGMSYGSNLGAPANCNMSSLAMYNYLNTGFGESELTLYGSGNVMSEATREMHTSVNLVGTGTMSLLYWLNATFLLAAFVVLGFVFAFAMVFTTLKRSFQIIAAIPFATLGALHGIAKVVIYSVAAILEILLTIFLYVFIIEMLLSLPQIIEAPLSGILNDDGEGAVIAGLAGFLAFITGGPAFTMIVTFISIVSLLAFTVTALRTRKAVIKAADEAVTKLVEKFMDVDSTPATAGPGSGMGHGVASGVGAGMSATAHNRIRRGGHPTTNSNVSGTNSDAPGSNGPGDITTGPSMGRNGGGMGGGRRALGPGDTPALSGGRGGSSGPDHQGGPGDPQGRYGTATMGYASDEQSFGEKVRASGLSIDGRGYGPENLNGTNGARSEKGATGDRARPEALHSQTQSTRSADASTTTEAQARVATTETSGRANGTEQSSRRLAVSDETGRPHTEAQRQEKSRQSHSNEQNIARGNDVVAAGERRGATNLGGTSSKLSERERMEAQTALERTSAETAGTTTRPQRELQPGERQNHTSSQSMTTDQAGDSSTESARAELDASRARDEGAVSVQNQKTDPRPITGSSIENSAHETVTKQQGGEQKVTQDNRADQKRFEEQKVEQDNSSEQNTESRPVASEDRSVQGIRERTTANTMGTTPDMSTGITSTETPRRADVHQGPSTSKRKTSAPSASTPTKPKPRPAAPSTIETAGQNPGSGAVNTPSRKAPSPTSINSAAPKNPTRGVQPRKGSLSATTRGGIRGAALGHTKASPTSISRGLASTATGTAREAITGGLRSTPPKQEARTAQAPKKVGAPTTPPMRPSTTRTRTVSARPAAQRGQAPKGIKRSLSAAAASQKSAPQKRISVIDSSTRQGGELHPRGISKRDPQQ</sequence>
<feature type="compositionally biased region" description="Basic and acidic residues" evidence="1">
    <location>
        <begin position="908"/>
        <end position="922"/>
    </location>
</feature>